<evidence type="ECO:0000313" key="7">
    <source>
        <dbReference type="EMBL" id="KZZ98237.1"/>
    </source>
</evidence>
<feature type="transmembrane region" description="Helical" evidence="5">
    <location>
        <begin position="82"/>
        <end position="101"/>
    </location>
</feature>
<evidence type="ECO:0000256" key="2">
    <source>
        <dbReference type="ARBA" id="ARBA00022692"/>
    </source>
</evidence>
<dbReference type="Gene3D" id="1.20.1740.10">
    <property type="entry name" value="Amino acid/polyamine transporter I"/>
    <property type="match status" value="1"/>
</dbReference>
<keyword evidence="3 5" id="KW-1133">Transmembrane helix</keyword>
<feature type="domain" description="Amino acid permease/ SLC12A" evidence="6">
    <location>
        <begin position="13"/>
        <end position="313"/>
    </location>
</feature>
<dbReference type="Pfam" id="PF00324">
    <property type="entry name" value="AA_permease"/>
    <property type="match status" value="1"/>
</dbReference>
<dbReference type="VEuPathDB" id="FungiDB:AAP_00498"/>
<dbReference type="PIRSF" id="PIRSF006060">
    <property type="entry name" value="AA_transporter"/>
    <property type="match status" value="1"/>
</dbReference>
<feature type="transmembrane region" description="Helical" evidence="5">
    <location>
        <begin position="256"/>
        <end position="277"/>
    </location>
</feature>
<feature type="transmembrane region" description="Helical" evidence="5">
    <location>
        <begin position="184"/>
        <end position="201"/>
    </location>
</feature>
<keyword evidence="8" id="KW-1185">Reference proteome</keyword>
<feature type="transmembrane region" description="Helical" evidence="5">
    <location>
        <begin position="213"/>
        <end position="236"/>
    </location>
</feature>
<dbReference type="AlphaFoldDB" id="A0A168DY41"/>
<gene>
    <name evidence="7" type="ORF">AAP_00498</name>
</gene>
<proteinExistence type="predicted"/>
<protein>
    <submittedName>
        <fullName evidence="7">Lysine-specific permease</fullName>
    </submittedName>
</protein>
<dbReference type="PANTHER" id="PTHR43341">
    <property type="entry name" value="AMINO ACID PERMEASE"/>
    <property type="match status" value="1"/>
</dbReference>
<evidence type="ECO:0000259" key="6">
    <source>
        <dbReference type="Pfam" id="PF00324"/>
    </source>
</evidence>
<feature type="transmembrane region" description="Helical" evidence="5">
    <location>
        <begin position="139"/>
        <end position="164"/>
    </location>
</feature>
<dbReference type="PANTHER" id="PTHR43341:SF39">
    <property type="entry name" value="AMINO ACID TRANSPORTER (EUROFUNG)-RELATED"/>
    <property type="match status" value="1"/>
</dbReference>
<evidence type="ECO:0000256" key="1">
    <source>
        <dbReference type="ARBA" id="ARBA00004141"/>
    </source>
</evidence>
<dbReference type="InterPro" id="IPR004841">
    <property type="entry name" value="AA-permease/SLC12A_dom"/>
</dbReference>
<sequence>MPQHLRSVGGVGPKYDRIGFRYWNTPGAMKEYIAKGDKGRFLGWFSTLIQAAFSFAGVETVAVAAGETENPRRNIPKAVRRVFYRILFFYVIGSLIIGMIVPYNEPHLLSAQATGKANGAQSPWVIAVNNAGIPALPSIINAILLTSAFSAGNAFLYVSSRYLFALAQNNHAPKVFLKCTKRGVPWVSVLATASISLLTYMSTTAGSNVVFTWFQNLTTVANTLTWISICIAYIRFRKALDAQGVSRETLHYKAPLQPYSCWFTLCFFSIVVLFNGFPAFCPWNTSKFLTAYLGVAIYFCLYVFWKVVKRTPFIKSSEADLWTGKAALDTMMDGPWPNEKPRNIIERIWFWIA</sequence>
<accession>A0A168DY41</accession>
<dbReference type="OrthoDB" id="3900342at2759"/>
<comment type="caution">
    <text evidence="7">The sequence shown here is derived from an EMBL/GenBank/DDBJ whole genome shotgun (WGS) entry which is preliminary data.</text>
</comment>
<evidence type="ECO:0000256" key="4">
    <source>
        <dbReference type="ARBA" id="ARBA00023136"/>
    </source>
</evidence>
<evidence type="ECO:0000256" key="5">
    <source>
        <dbReference type="SAM" id="Phobius"/>
    </source>
</evidence>
<keyword evidence="2 5" id="KW-0812">Transmembrane</keyword>
<organism evidence="7 8">
    <name type="scientific">Ascosphaera apis ARSEF 7405</name>
    <dbReference type="NCBI Taxonomy" id="392613"/>
    <lineage>
        <taxon>Eukaryota</taxon>
        <taxon>Fungi</taxon>
        <taxon>Dikarya</taxon>
        <taxon>Ascomycota</taxon>
        <taxon>Pezizomycotina</taxon>
        <taxon>Eurotiomycetes</taxon>
        <taxon>Eurotiomycetidae</taxon>
        <taxon>Onygenales</taxon>
        <taxon>Ascosphaeraceae</taxon>
        <taxon>Ascosphaera</taxon>
    </lineage>
</organism>
<dbReference type="GO" id="GO:0016020">
    <property type="term" value="C:membrane"/>
    <property type="evidence" value="ECO:0007669"/>
    <property type="project" value="UniProtKB-SubCell"/>
</dbReference>
<reference evidence="7 8" key="1">
    <citation type="journal article" date="2016" name="Genome Biol. Evol.">
        <title>Divergent and convergent evolution of fungal pathogenicity.</title>
        <authorList>
            <person name="Shang Y."/>
            <person name="Xiao G."/>
            <person name="Zheng P."/>
            <person name="Cen K."/>
            <person name="Zhan S."/>
            <person name="Wang C."/>
        </authorList>
    </citation>
    <scope>NUCLEOTIDE SEQUENCE [LARGE SCALE GENOMIC DNA]</scope>
    <source>
        <strain evidence="7 8">ARSEF 7405</strain>
    </source>
</reference>
<feature type="transmembrane region" description="Helical" evidence="5">
    <location>
        <begin position="289"/>
        <end position="308"/>
    </location>
</feature>
<dbReference type="GO" id="GO:0015171">
    <property type="term" value="F:amino acid transmembrane transporter activity"/>
    <property type="evidence" value="ECO:0007669"/>
    <property type="project" value="TreeGrafter"/>
</dbReference>
<dbReference type="EMBL" id="AZGZ01000001">
    <property type="protein sequence ID" value="KZZ98237.1"/>
    <property type="molecule type" value="Genomic_DNA"/>
</dbReference>
<evidence type="ECO:0000313" key="8">
    <source>
        <dbReference type="Proteomes" id="UP000242877"/>
    </source>
</evidence>
<keyword evidence="4 5" id="KW-0472">Membrane</keyword>
<dbReference type="InterPro" id="IPR050524">
    <property type="entry name" value="APC_YAT"/>
</dbReference>
<comment type="subcellular location">
    <subcellularLocation>
        <location evidence="1">Membrane</location>
        <topology evidence="1">Multi-pass membrane protein</topology>
    </subcellularLocation>
</comment>
<name>A0A168DY41_9EURO</name>
<evidence type="ECO:0000256" key="3">
    <source>
        <dbReference type="ARBA" id="ARBA00022989"/>
    </source>
</evidence>
<dbReference type="Proteomes" id="UP000242877">
    <property type="component" value="Unassembled WGS sequence"/>
</dbReference>